<sequence>MAGESLMGIAKDLTVSVLAQLSTAGSAEVYGHRIGRLYRAVLKEVELGRNEILSTRGVAPQFLSNESTELGEEG</sequence>
<gene>
    <name evidence="1" type="ORF">S03H2_00887</name>
</gene>
<protein>
    <submittedName>
        <fullName evidence="1">Uncharacterized protein</fullName>
    </submittedName>
</protein>
<evidence type="ECO:0000313" key="1">
    <source>
        <dbReference type="EMBL" id="GAH29130.1"/>
    </source>
</evidence>
<dbReference type="AlphaFoldDB" id="X1F997"/>
<reference evidence="1" key="1">
    <citation type="journal article" date="2014" name="Front. Microbiol.">
        <title>High frequency of phylogenetically diverse reductive dehalogenase-homologous genes in deep subseafloor sedimentary metagenomes.</title>
        <authorList>
            <person name="Kawai M."/>
            <person name="Futagami T."/>
            <person name="Toyoda A."/>
            <person name="Takaki Y."/>
            <person name="Nishi S."/>
            <person name="Hori S."/>
            <person name="Arai W."/>
            <person name="Tsubouchi T."/>
            <person name="Morono Y."/>
            <person name="Uchiyama I."/>
            <person name="Ito T."/>
            <person name="Fujiyama A."/>
            <person name="Inagaki F."/>
            <person name="Takami H."/>
        </authorList>
    </citation>
    <scope>NUCLEOTIDE SEQUENCE</scope>
    <source>
        <strain evidence="1">Expedition CK06-06</strain>
    </source>
</reference>
<organism evidence="1">
    <name type="scientific">marine sediment metagenome</name>
    <dbReference type="NCBI Taxonomy" id="412755"/>
    <lineage>
        <taxon>unclassified sequences</taxon>
        <taxon>metagenomes</taxon>
        <taxon>ecological metagenomes</taxon>
    </lineage>
</organism>
<name>X1F997_9ZZZZ</name>
<comment type="caution">
    <text evidence="1">The sequence shown here is derived from an EMBL/GenBank/DDBJ whole genome shotgun (WGS) entry which is preliminary data.</text>
</comment>
<proteinExistence type="predicted"/>
<accession>X1F997</accession>
<dbReference type="EMBL" id="BARU01000223">
    <property type="protein sequence ID" value="GAH29130.1"/>
    <property type="molecule type" value="Genomic_DNA"/>
</dbReference>